<dbReference type="EMBL" id="CP138858">
    <property type="protein sequence ID" value="WPJ96646.1"/>
    <property type="molecule type" value="Genomic_DNA"/>
</dbReference>
<name>A0ABZ0RML8_9BACT</name>
<organism evidence="1 2">
    <name type="scientific">Coraliomargarita algicola</name>
    <dbReference type="NCBI Taxonomy" id="3092156"/>
    <lineage>
        <taxon>Bacteria</taxon>
        <taxon>Pseudomonadati</taxon>
        <taxon>Verrucomicrobiota</taxon>
        <taxon>Opitutia</taxon>
        <taxon>Puniceicoccales</taxon>
        <taxon>Coraliomargaritaceae</taxon>
        <taxon>Coraliomargarita</taxon>
    </lineage>
</organism>
<sequence length="356" mass="40257">MMQSYISEIRGGLLDWMESVRYEEAGWGRWKYHSMMERPYALNASGIAIKILHRLGLLDQISAAQRREAVEYFKSCQDSSDGLFRDPLELEADRIGSHSWESIWGQRNGVALEAIEYLHSRPDFPEVKAQFVNLREVDTYAWTLSLDWSNPWMHGESWSRAISAFLKTANLEKSEADRAALDGMFQAVEQHLLDPETGFPLRLGCKDASVGMAGLFKLMFGYLDAGRVVPHAEKAIDSTLLLQNENGEFGAMSNMCFNWDSLWVLRELDLQLEGRYRHVEIVAAGNRLASVLLSNYRKEDGGFSFNGALSIQEHHGVRLSAQSHPIGDMLAAIMVLYCFEYCDEWNSGSLKLINAG</sequence>
<dbReference type="SUPFAM" id="SSF48239">
    <property type="entry name" value="Terpenoid cyclases/Protein prenyltransferases"/>
    <property type="match status" value="1"/>
</dbReference>
<accession>A0ABZ0RML8</accession>
<gene>
    <name evidence="1" type="ORF">SH580_02880</name>
</gene>
<evidence type="ECO:0000313" key="1">
    <source>
        <dbReference type="EMBL" id="WPJ96646.1"/>
    </source>
</evidence>
<proteinExistence type="predicted"/>
<dbReference type="Proteomes" id="UP001324993">
    <property type="component" value="Chromosome"/>
</dbReference>
<keyword evidence="2" id="KW-1185">Reference proteome</keyword>
<evidence type="ECO:0000313" key="2">
    <source>
        <dbReference type="Proteomes" id="UP001324993"/>
    </source>
</evidence>
<protein>
    <submittedName>
        <fullName evidence="1">Uncharacterized protein</fullName>
    </submittedName>
</protein>
<dbReference type="RefSeq" id="WP_319833503.1">
    <property type="nucleotide sequence ID" value="NZ_CP138858.1"/>
</dbReference>
<dbReference type="InterPro" id="IPR008930">
    <property type="entry name" value="Terpenoid_cyclase/PrenylTrfase"/>
</dbReference>
<reference evidence="1 2" key="1">
    <citation type="submission" date="2023-11" db="EMBL/GenBank/DDBJ databases">
        <title>Coraliomargarita sp. nov., isolated from marine algae.</title>
        <authorList>
            <person name="Lee J.K."/>
            <person name="Baek J.H."/>
            <person name="Kim J.M."/>
            <person name="Choi D.G."/>
            <person name="Jeon C.O."/>
        </authorList>
    </citation>
    <scope>NUCLEOTIDE SEQUENCE [LARGE SCALE GENOMIC DNA]</scope>
    <source>
        <strain evidence="1 2">J2-16</strain>
    </source>
</reference>